<accession>A0A1H0YQM4</accession>
<dbReference type="AlphaFoldDB" id="A0A1H0YQM4"/>
<feature type="domain" description="HTH cro/C1-type" evidence="2">
    <location>
        <begin position="15"/>
        <end position="69"/>
    </location>
</feature>
<organism evidence="3 4">
    <name type="scientific">Streptococcus equinus</name>
    <name type="common">Streptococcus bovis</name>
    <dbReference type="NCBI Taxonomy" id="1335"/>
    <lineage>
        <taxon>Bacteria</taxon>
        <taxon>Bacillati</taxon>
        <taxon>Bacillota</taxon>
        <taxon>Bacilli</taxon>
        <taxon>Lactobacillales</taxon>
        <taxon>Streptococcaceae</taxon>
        <taxon>Streptococcus</taxon>
    </lineage>
</organism>
<reference evidence="3 4" key="1">
    <citation type="submission" date="2016-10" db="EMBL/GenBank/DDBJ databases">
        <authorList>
            <person name="de Groot N.N."/>
        </authorList>
    </citation>
    <scope>NUCLEOTIDE SEQUENCE [LARGE SCALE GENOMIC DNA]</scope>
    <source>
        <strain evidence="3 4">Sb05</strain>
    </source>
</reference>
<evidence type="ECO:0000313" key="4">
    <source>
        <dbReference type="Proteomes" id="UP000182870"/>
    </source>
</evidence>
<sequence length="161" mass="18468">MDKNKQRMQIIADNITYYRKKKGITQKELADAIGVAPGTITDYMKLRSAPSFGIIQKMADYFEVEKSDIDSTFKDQNIIHGDNNGLNSYNNSSVTINHGTSKENFDRSHDQQMADFELQKEILSYLEQQTNILNQLLSNTEKILDKLNKGEENGTIWKNKK</sequence>
<dbReference type="Gene3D" id="1.10.260.40">
    <property type="entry name" value="lambda repressor-like DNA-binding domains"/>
    <property type="match status" value="1"/>
</dbReference>
<dbReference type="GO" id="GO:0003677">
    <property type="term" value="F:DNA binding"/>
    <property type="evidence" value="ECO:0007669"/>
    <property type="project" value="UniProtKB-KW"/>
</dbReference>
<name>A0A1H0YQM4_STREI</name>
<evidence type="ECO:0000313" key="3">
    <source>
        <dbReference type="EMBL" id="SDQ17484.1"/>
    </source>
</evidence>
<dbReference type="PANTHER" id="PTHR46558">
    <property type="entry name" value="TRACRIPTIONAL REGULATORY PROTEIN-RELATED-RELATED"/>
    <property type="match status" value="1"/>
</dbReference>
<protein>
    <submittedName>
        <fullName evidence="3">Helix-turn-helix</fullName>
    </submittedName>
</protein>
<dbReference type="EMBL" id="FNKE01000001">
    <property type="protein sequence ID" value="SDQ17484.1"/>
    <property type="molecule type" value="Genomic_DNA"/>
</dbReference>
<dbReference type="SMART" id="SM00530">
    <property type="entry name" value="HTH_XRE"/>
    <property type="match status" value="1"/>
</dbReference>
<dbReference type="PROSITE" id="PS50943">
    <property type="entry name" value="HTH_CROC1"/>
    <property type="match status" value="1"/>
</dbReference>
<dbReference type="InterPro" id="IPR010982">
    <property type="entry name" value="Lambda_DNA-bd_dom_sf"/>
</dbReference>
<dbReference type="Pfam" id="PF01381">
    <property type="entry name" value="HTH_3"/>
    <property type="match status" value="1"/>
</dbReference>
<dbReference type="CDD" id="cd00093">
    <property type="entry name" value="HTH_XRE"/>
    <property type="match status" value="1"/>
</dbReference>
<gene>
    <name evidence="3" type="ORF">SAMN05216392_0811</name>
</gene>
<evidence type="ECO:0000256" key="1">
    <source>
        <dbReference type="ARBA" id="ARBA00023125"/>
    </source>
</evidence>
<keyword evidence="1" id="KW-0238">DNA-binding</keyword>
<dbReference type="InterPro" id="IPR001387">
    <property type="entry name" value="Cro/C1-type_HTH"/>
</dbReference>
<evidence type="ECO:0000259" key="2">
    <source>
        <dbReference type="PROSITE" id="PS50943"/>
    </source>
</evidence>
<dbReference type="Proteomes" id="UP000182870">
    <property type="component" value="Unassembled WGS sequence"/>
</dbReference>
<proteinExistence type="predicted"/>
<dbReference type="PANTHER" id="PTHR46558:SF11">
    <property type="entry name" value="HTH-TYPE TRANSCRIPTIONAL REGULATOR XRE"/>
    <property type="match status" value="1"/>
</dbReference>
<dbReference type="SUPFAM" id="SSF47413">
    <property type="entry name" value="lambda repressor-like DNA-binding domains"/>
    <property type="match status" value="1"/>
</dbReference>